<comment type="similarity">
    <text evidence="1">Belongs to the short-chain dehydrogenases/reductases (SDR) family.</text>
</comment>
<dbReference type="AlphaFoldDB" id="A0A1Q8ZSS0"/>
<dbReference type="Pfam" id="PF13561">
    <property type="entry name" value="adh_short_C2"/>
    <property type="match status" value="1"/>
</dbReference>
<keyword evidence="5" id="KW-1185">Reference proteome</keyword>
<comment type="caution">
    <text evidence="4">The sequence shown here is derived from an EMBL/GenBank/DDBJ whole genome shotgun (WGS) entry which is preliminary data.</text>
</comment>
<organism evidence="4 5">
    <name type="scientific">Rhizobium oryziradicis</name>
    <dbReference type="NCBI Taxonomy" id="1867956"/>
    <lineage>
        <taxon>Bacteria</taxon>
        <taxon>Pseudomonadati</taxon>
        <taxon>Pseudomonadota</taxon>
        <taxon>Alphaproteobacteria</taxon>
        <taxon>Hyphomicrobiales</taxon>
        <taxon>Rhizobiaceae</taxon>
        <taxon>Rhizobium/Agrobacterium group</taxon>
        <taxon>Rhizobium</taxon>
    </lineage>
</organism>
<reference evidence="4 5" key="1">
    <citation type="submission" date="2016-09" db="EMBL/GenBank/DDBJ databases">
        <title>Rhizobium oryziradicis sp. nov., isolated from the root of rice.</title>
        <authorList>
            <person name="Zhao J."/>
            <person name="Zhang X."/>
        </authorList>
    </citation>
    <scope>NUCLEOTIDE SEQUENCE [LARGE SCALE GENOMIC DNA]</scope>
    <source>
        <strain evidence="4 5">N19</strain>
    </source>
</reference>
<dbReference type="InterPro" id="IPR002347">
    <property type="entry name" value="SDR_fam"/>
</dbReference>
<evidence type="ECO:0000256" key="1">
    <source>
        <dbReference type="ARBA" id="ARBA00006484"/>
    </source>
</evidence>
<dbReference type="Proteomes" id="UP000186894">
    <property type="component" value="Unassembled WGS sequence"/>
</dbReference>
<evidence type="ECO:0000259" key="3">
    <source>
        <dbReference type="SMART" id="SM00822"/>
    </source>
</evidence>
<dbReference type="InterPro" id="IPR036291">
    <property type="entry name" value="NAD(P)-bd_dom_sf"/>
</dbReference>
<dbReference type="STRING" id="1867956.BJF95_17380"/>
<evidence type="ECO:0000313" key="5">
    <source>
        <dbReference type="Proteomes" id="UP000186894"/>
    </source>
</evidence>
<dbReference type="GO" id="GO:0016614">
    <property type="term" value="F:oxidoreductase activity, acting on CH-OH group of donors"/>
    <property type="evidence" value="ECO:0007669"/>
    <property type="project" value="UniProtKB-ARBA"/>
</dbReference>
<evidence type="ECO:0000256" key="2">
    <source>
        <dbReference type="ARBA" id="ARBA00023002"/>
    </source>
</evidence>
<dbReference type="SUPFAM" id="SSF51735">
    <property type="entry name" value="NAD(P)-binding Rossmann-fold domains"/>
    <property type="match status" value="1"/>
</dbReference>
<name>A0A1Q8ZSS0_9HYPH</name>
<dbReference type="PROSITE" id="PS00061">
    <property type="entry name" value="ADH_SHORT"/>
    <property type="match status" value="1"/>
</dbReference>
<dbReference type="PANTHER" id="PTHR48107">
    <property type="entry name" value="NADPH-DEPENDENT ALDEHYDE REDUCTASE-LIKE PROTEIN, CHLOROPLASTIC-RELATED"/>
    <property type="match status" value="1"/>
</dbReference>
<dbReference type="InterPro" id="IPR057326">
    <property type="entry name" value="KR_dom"/>
</dbReference>
<gene>
    <name evidence="4" type="ORF">BJF95_17380</name>
</gene>
<evidence type="ECO:0000313" key="4">
    <source>
        <dbReference type="EMBL" id="OLP45113.1"/>
    </source>
</evidence>
<sequence>MPDQKLVPKSAIVTGAARGIGAAISARLAQAGGFFVIVSDVDGDEAEATARAIRASGGQALAMAADIADRATFPKLFDQADVLCGGVDVLVNNAGIMVRRPMVEIDDAMFDRQIAVNLTGTFTGMREAAKRLRDGGRIINISSSVAAMRAENYSLYGATKAAIETMTAVLAKELRGRNITVNAVAPGATATDLFMDGKSEQAIAAFAKLAPLERIGTPDEIAAVVAFLAGPEGGWINGQTLHANGGVI</sequence>
<accession>A0A1Q8ZSS0</accession>
<protein>
    <submittedName>
        <fullName evidence="4">3-ketoacyl-ACP reductase</fullName>
    </submittedName>
</protein>
<dbReference type="InterPro" id="IPR020904">
    <property type="entry name" value="Sc_DH/Rdtase_CS"/>
</dbReference>
<dbReference type="PRINTS" id="PR00081">
    <property type="entry name" value="GDHRDH"/>
</dbReference>
<dbReference type="OrthoDB" id="9803333at2"/>
<feature type="domain" description="Ketoreductase" evidence="3">
    <location>
        <begin position="9"/>
        <end position="187"/>
    </location>
</feature>
<dbReference type="SMART" id="SM00822">
    <property type="entry name" value="PKS_KR"/>
    <property type="match status" value="1"/>
</dbReference>
<dbReference type="PANTHER" id="PTHR48107:SF7">
    <property type="entry name" value="RE15974P"/>
    <property type="match status" value="1"/>
</dbReference>
<dbReference type="EMBL" id="MKIM01000025">
    <property type="protein sequence ID" value="OLP45113.1"/>
    <property type="molecule type" value="Genomic_DNA"/>
</dbReference>
<proteinExistence type="inferred from homology"/>
<keyword evidence="2" id="KW-0560">Oxidoreductase</keyword>
<dbReference type="PRINTS" id="PR00080">
    <property type="entry name" value="SDRFAMILY"/>
</dbReference>
<dbReference type="RefSeq" id="WP_075639028.1">
    <property type="nucleotide sequence ID" value="NZ_MKIM01000025.1"/>
</dbReference>
<dbReference type="Gene3D" id="3.40.50.720">
    <property type="entry name" value="NAD(P)-binding Rossmann-like Domain"/>
    <property type="match status" value="1"/>
</dbReference>
<dbReference type="FunFam" id="3.40.50.720:FF:000084">
    <property type="entry name" value="Short-chain dehydrogenase reductase"/>
    <property type="match status" value="1"/>
</dbReference>